<sequence>MKKKIIIGAVLFLVLILLIVTFTSKGHTSEGVAYIKEQEALKTKKLSKKLTNKRIEEKTTLIKEGKIDVFSMFDDYALYGDSRVYGFGSYGFLPWNSVFAAAGNTILNITDFNDQVKQINPSNLYFSYGVNDMGLDLKKEGGTYADLYEEKVKEVLKIVPKAHVFINSIIPPTAETLAETPRWGKANEYNTQLKAMCEKNGWTYIDVTSVTGNGDPEYYQADGVHFIRDIYPIWAQKMIDATINEEEHSK</sequence>
<feature type="domain" description="SGNH hydrolase-type esterase" evidence="1">
    <location>
        <begin position="97"/>
        <end position="226"/>
    </location>
</feature>
<protein>
    <submittedName>
        <fullName evidence="2">SGNH/GDSL hydrolase family protein</fullName>
    </submittedName>
</protein>
<evidence type="ECO:0000259" key="1">
    <source>
        <dbReference type="Pfam" id="PF13472"/>
    </source>
</evidence>
<dbReference type="SUPFAM" id="SSF52266">
    <property type="entry name" value="SGNH hydrolase"/>
    <property type="match status" value="1"/>
</dbReference>
<comment type="caution">
    <text evidence="2">The sequence shown here is derived from an EMBL/GenBank/DDBJ whole genome shotgun (WGS) entry which is preliminary data.</text>
</comment>
<evidence type="ECO:0000313" key="2">
    <source>
        <dbReference type="EMBL" id="RHB05442.1"/>
    </source>
</evidence>
<dbReference type="Proteomes" id="UP000285288">
    <property type="component" value="Unassembled WGS sequence"/>
</dbReference>
<dbReference type="EMBL" id="QSGD01000022">
    <property type="protein sequence ID" value="RHB05442.1"/>
    <property type="molecule type" value="Genomic_DNA"/>
</dbReference>
<reference evidence="2 3" key="1">
    <citation type="submission" date="2018-08" db="EMBL/GenBank/DDBJ databases">
        <title>A genome reference for cultivated species of the human gut microbiota.</title>
        <authorList>
            <person name="Zou Y."/>
            <person name="Xue W."/>
            <person name="Luo G."/>
        </authorList>
    </citation>
    <scope>NUCLEOTIDE SEQUENCE [LARGE SCALE GENOMIC DNA]</scope>
    <source>
        <strain evidence="2 3">AM42-13AC</strain>
    </source>
</reference>
<dbReference type="Pfam" id="PF13472">
    <property type="entry name" value="Lipase_GDSL_2"/>
    <property type="match status" value="1"/>
</dbReference>
<evidence type="ECO:0000313" key="3">
    <source>
        <dbReference type="Proteomes" id="UP000285288"/>
    </source>
</evidence>
<name>A0A413UCJ9_9FIRM</name>
<gene>
    <name evidence="2" type="ORF">DW907_06715</name>
</gene>
<proteinExistence type="predicted"/>
<dbReference type="GO" id="GO:0016787">
    <property type="term" value="F:hydrolase activity"/>
    <property type="evidence" value="ECO:0007669"/>
    <property type="project" value="UniProtKB-KW"/>
</dbReference>
<dbReference type="Gene3D" id="3.40.50.1110">
    <property type="entry name" value="SGNH hydrolase"/>
    <property type="match status" value="1"/>
</dbReference>
<organism evidence="2 3">
    <name type="scientific">Holdemanella biformis</name>
    <dbReference type="NCBI Taxonomy" id="1735"/>
    <lineage>
        <taxon>Bacteria</taxon>
        <taxon>Bacillati</taxon>
        <taxon>Bacillota</taxon>
        <taxon>Erysipelotrichia</taxon>
        <taxon>Erysipelotrichales</taxon>
        <taxon>Erysipelotrichaceae</taxon>
        <taxon>Holdemanella</taxon>
    </lineage>
</organism>
<dbReference type="InterPro" id="IPR036514">
    <property type="entry name" value="SGNH_hydro_sf"/>
</dbReference>
<accession>A0A413UCJ9</accession>
<dbReference type="AlphaFoldDB" id="A0A413UCJ9"/>
<keyword evidence="2" id="KW-0378">Hydrolase</keyword>
<dbReference type="InterPro" id="IPR013830">
    <property type="entry name" value="SGNH_hydro"/>
</dbReference>
<dbReference type="RefSeq" id="WP_118011426.1">
    <property type="nucleotide sequence ID" value="NZ_QSGD01000022.1"/>
</dbReference>